<evidence type="ECO:0000259" key="6">
    <source>
        <dbReference type="SMART" id="SM00563"/>
    </source>
</evidence>
<evidence type="ECO:0000256" key="4">
    <source>
        <dbReference type="SAM" id="MobiDB-lite"/>
    </source>
</evidence>
<evidence type="ECO:0000256" key="1">
    <source>
        <dbReference type="ARBA" id="ARBA00022737"/>
    </source>
</evidence>
<keyword evidence="5" id="KW-0472">Membrane</keyword>
<dbReference type="PROSITE" id="PS50005">
    <property type="entry name" value="TPR"/>
    <property type="match status" value="1"/>
</dbReference>
<feature type="domain" description="Phospholipid/glycerol acyltransferase" evidence="6">
    <location>
        <begin position="93"/>
        <end position="225"/>
    </location>
</feature>
<dbReference type="PANTHER" id="PTHR14027:SF2">
    <property type="entry name" value="RNA POLYMERASE-ASSOCIATED PROTEIN CTR9 HOMOLOG"/>
    <property type="match status" value="1"/>
</dbReference>
<evidence type="ECO:0000256" key="3">
    <source>
        <dbReference type="PROSITE-ProRule" id="PRU00339"/>
    </source>
</evidence>
<dbReference type="Proteomes" id="UP000326877">
    <property type="component" value="Unassembled WGS sequence"/>
</dbReference>
<dbReference type="GO" id="GO:0016746">
    <property type="term" value="F:acyltransferase activity"/>
    <property type="evidence" value="ECO:0007669"/>
    <property type="project" value="InterPro"/>
</dbReference>
<dbReference type="Gene3D" id="1.25.40.10">
    <property type="entry name" value="Tetratricopeptide repeat domain"/>
    <property type="match status" value="4"/>
</dbReference>
<organism evidence="7">
    <name type="scientific">Petromyces alliaceus</name>
    <name type="common">Aspergillus alliaceus</name>
    <dbReference type="NCBI Taxonomy" id="209559"/>
    <lineage>
        <taxon>Eukaryota</taxon>
        <taxon>Fungi</taxon>
        <taxon>Dikarya</taxon>
        <taxon>Ascomycota</taxon>
        <taxon>Pezizomycotina</taxon>
        <taxon>Eurotiomycetes</taxon>
        <taxon>Eurotiomycetidae</taxon>
        <taxon>Eurotiales</taxon>
        <taxon>Aspergillaceae</taxon>
        <taxon>Aspergillus</taxon>
        <taxon>Aspergillus subgen. Circumdati</taxon>
    </lineage>
</organism>
<feature type="region of interest" description="Disordered" evidence="4">
    <location>
        <begin position="1377"/>
        <end position="1595"/>
    </location>
</feature>
<dbReference type="GO" id="GO:0006368">
    <property type="term" value="P:transcription elongation by RNA polymerase II"/>
    <property type="evidence" value="ECO:0007669"/>
    <property type="project" value="TreeGrafter"/>
</dbReference>
<keyword evidence="1" id="KW-0677">Repeat</keyword>
<feature type="transmembrane region" description="Helical" evidence="5">
    <location>
        <begin position="131"/>
        <end position="152"/>
    </location>
</feature>
<dbReference type="PANTHER" id="PTHR14027">
    <property type="entry name" value="RNA POLYMERASE-ASSOCIATED PROTEIN CTR9"/>
    <property type="match status" value="1"/>
</dbReference>
<dbReference type="Pfam" id="PF13432">
    <property type="entry name" value="TPR_16"/>
    <property type="match status" value="1"/>
</dbReference>
<keyword evidence="5" id="KW-0812">Transmembrane</keyword>
<feature type="compositionally biased region" description="Basic and acidic residues" evidence="4">
    <location>
        <begin position="1377"/>
        <end position="1429"/>
    </location>
</feature>
<dbReference type="Pfam" id="PF13181">
    <property type="entry name" value="TPR_8"/>
    <property type="match status" value="1"/>
</dbReference>
<dbReference type="GO" id="GO:0000993">
    <property type="term" value="F:RNA polymerase II complex binding"/>
    <property type="evidence" value="ECO:0007669"/>
    <property type="project" value="TreeGrafter"/>
</dbReference>
<dbReference type="SMART" id="SM00563">
    <property type="entry name" value="PlsC"/>
    <property type="match status" value="1"/>
</dbReference>
<feature type="compositionally biased region" description="Basic residues" evidence="4">
    <location>
        <begin position="1440"/>
        <end position="1455"/>
    </location>
</feature>
<keyword evidence="2 3" id="KW-0802">TPR repeat</keyword>
<protein>
    <recommendedName>
        <fullName evidence="6">Phospholipid/glycerol acyltransferase domain-containing protein</fullName>
    </recommendedName>
</protein>
<dbReference type="Pfam" id="PF16076">
    <property type="entry name" value="Acyltransf_C"/>
    <property type="match status" value="1"/>
</dbReference>
<dbReference type="FunFam" id="1.25.40.10:FF:001586">
    <property type="entry name" value="RNA polymerase II transcription elongation factor (Ctr9), putative"/>
    <property type="match status" value="1"/>
</dbReference>
<feature type="repeat" description="TPR" evidence="3">
    <location>
        <begin position="1201"/>
        <end position="1234"/>
    </location>
</feature>
<sequence length="1595" mass="180981">MQVARSLLLATWFNCCCVVILVTQVLGAPLYLINKGYYYTYMAYTKQSFGLVITALTQWGCPTFVRVSGDKSIRGQVQLTSDGRLKTQFPERLVLIANHQVYTDWIYLWWVAYTNIMHGRIFIILKESLKYIPIVGQGMMFYGFIFMARKWLSDKPRLQHRLAKLKTRHSGSRSESSQYDPMWLLIFPEGTNLSTNTKQRSDEYGEKQGFPPLKHEVLPRSTGLFFCLQQLKGTVDWVYDCTVAYEGPPKGSYPDKYFTLRSTYLQGRPPTSVNMYWRRFAVSEIPLDDQKEFDTWLRGQWTEKDRLLDEYFETGRFPSDLSGSIDNANVSEEQQAAAAAAGYVESFVKLGHWSEIGRIFMVLIGAAFMCKLPKLLAESCNNFSRLSHLPRPISIQKELTSRAMASLRDDRANGTNNETHSTVNLLANLRFSDIPSAIDIPASTLDSEVEVSLEGLPDDPTELCTLLENEKAAKNFWVIIALAYAKQKQIDHAIDILNKGLASVAHGATKEKLGLLGWVCWLLMLKSRQAPRVAPEGELYAEAKTKDHYLQLATSTLNEASRLNPAFPPLFLARGVLSLLRSSLYPPRPVRPGTVDTSERVESLRQALKCFDESSKAFGGRNVMATLGRARTQYMLGRYAEALEDYQKVLMKMPGLTDPDPRIGIGCCLWHLGFKDQAKAAWERALVLNPDSKVANILLAVYYLYDSSRHATTDPAFGSLYKVAMTHYTQKAFKLDKEYPMTCALFGGYFLLRKSYSTVETLARKAIEHTDVMQIASDGWYLLGRKAHYENDLPRAAEFYNRSDQARGGGDKGYLPARFGTVQMQVSNKDYDGAKFRLEKIIQQTKNPECMILLGALYAEEVFVSESSSTREDKSAEAKKAINLLESVRALWKDEGKKIAPDESVLVYLARLYEHMAPEKSMQCLAQLEELQLAAIAEDEHPGGVEDEEQVKAALRVNLPPQLLNNMGCFLYQTEKVDQARTMFETALNACVRSQEKESEHDTDALVTTISYNLGRTYEASDMPEEAKKVYEGLLERHGNYTEANARLTYIALRQSPTDEGPKRMAKLYEADSTNLEVRALFGWYLSKSKKRVANLAEDQEQRHYKHTLQYFDKHDRYSLTGMGNVHIMTARDMRRDTDQEKEKRRRMYERAVEFFDKALQLDPRNAYAAQGIAIALVDAKKDYSTAVHIFSKIRDTLRDSSVYLNLGHVYAELRQHTRSIEHYEAALSKDRARDAQILACLGRVWLLKGKQEMSLSAMKTALDYARRAHAAAPSQIHLEFNVAFVQNQIASLAYSLPETQKTVQDVQDASDGLREAVESFGRISLAKNPPYPAGALEQRANMGKTIIKQLERALQSQKEYEKKNAAKLQQAREAREAEIRRREEDVRKAQEAERERKQRVAEERQRMVEEAQRLAEQRAEEERARDEAELTTESETGAKVKRKKKSSSSKRKKKRVEDDFISDGESPTRARSSELESDGETAPKKRRRLERRTGGKAQSKYKSSEMVVDSDEEDIGGAATTPAVESDHNQEMPDTGADEDEEEVVQRRRAKVNRRIADDDEEEEHQPGAKVGLENADDLFNDPAGDDDAAMEEE</sequence>
<gene>
    <name evidence="7" type="ORF">BDV23DRAFT_173936</name>
</gene>
<dbReference type="InterPro" id="IPR019734">
    <property type="entry name" value="TPR_rpt"/>
</dbReference>
<keyword evidence="5" id="KW-1133">Transmembrane helix</keyword>
<dbReference type="SMART" id="SM00028">
    <property type="entry name" value="TPR"/>
    <property type="match status" value="9"/>
</dbReference>
<dbReference type="InterPro" id="IPR002123">
    <property type="entry name" value="Plipid/glycerol_acylTrfase"/>
</dbReference>
<evidence type="ECO:0000313" key="7">
    <source>
        <dbReference type="EMBL" id="KAE8388371.1"/>
    </source>
</evidence>
<dbReference type="SUPFAM" id="SSF48452">
    <property type="entry name" value="TPR-like"/>
    <property type="match status" value="2"/>
</dbReference>
<dbReference type="EMBL" id="ML735279">
    <property type="protein sequence ID" value="KAE8388371.1"/>
    <property type="molecule type" value="Genomic_DNA"/>
</dbReference>
<dbReference type="CDD" id="cd07990">
    <property type="entry name" value="LPLAT_LCLAT1-like"/>
    <property type="match status" value="1"/>
</dbReference>
<dbReference type="InterPro" id="IPR032098">
    <property type="entry name" value="Acyltransf_C"/>
</dbReference>
<reference evidence="7" key="1">
    <citation type="submission" date="2019-04" db="EMBL/GenBank/DDBJ databases">
        <title>Friends and foes A comparative genomics studyof 23 Aspergillus species from section Flavi.</title>
        <authorList>
            <consortium name="DOE Joint Genome Institute"/>
            <person name="Kjaerbolling I."/>
            <person name="Vesth T."/>
            <person name="Frisvad J.C."/>
            <person name="Nybo J.L."/>
            <person name="Theobald S."/>
            <person name="Kildgaard S."/>
            <person name="Isbrandt T."/>
            <person name="Kuo A."/>
            <person name="Sato A."/>
            <person name="Lyhne E.K."/>
            <person name="Kogle M.E."/>
            <person name="Wiebenga A."/>
            <person name="Kun R.S."/>
            <person name="Lubbers R.J."/>
            <person name="Makela M.R."/>
            <person name="Barry K."/>
            <person name="Chovatia M."/>
            <person name="Clum A."/>
            <person name="Daum C."/>
            <person name="Haridas S."/>
            <person name="He G."/>
            <person name="LaButti K."/>
            <person name="Lipzen A."/>
            <person name="Mondo S."/>
            <person name="Riley R."/>
            <person name="Salamov A."/>
            <person name="Simmons B.A."/>
            <person name="Magnuson J.K."/>
            <person name="Henrissat B."/>
            <person name="Mortensen U.H."/>
            <person name="Larsen T.O."/>
            <person name="Devries R.P."/>
            <person name="Grigoriev I.V."/>
            <person name="Machida M."/>
            <person name="Baker S.E."/>
            <person name="Andersen M.R."/>
        </authorList>
    </citation>
    <scope>NUCLEOTIDE SEQUENCE [LARGE SCALE GENOMIC DNA]</scope>
    <source>
        <strain evidence="7">IBT 14317</strain>
    </source>
</reference>
<dbReference type="InterPro" id="IPR031101">
    <property type="entry name" value="Ctr9"/>
</dbReference>
<name>A0A5N7C2Q9_PETAA</name>
<accession>A0A5N7C2Q9</accession>
<evidence type="ECO:0000256" key="5">
    <source>
        <dbReference type="SAM" id="Phobius"/>
    </source>
</evidence>
<dbReference type="FunFam" id="1.25.40.10:FF:000250">
    <property type="entry name" value="RNA polymerase II transcription elongation factor"/>
    <property type="match status" value="1"/>
</dbReference>
<dbReference type="GO" id="GO:0016593">
    <property type="term" value="C:Cdc73/Paf1 complex"/>
    <property type="evidence" value="ECO:0007669"/>
    <property type="project" value="TreeGrafter"/>
</dbReference>
<feature type="transmembrane region" description="Helical" evidence="5">
    <location>
        <begin position="105"/>
        <end position="125"/>
    </location>
</feature>
<dbReference type="GO" id="GO:0006355">
    <property type="term" value="P:regulation of DNA-templated transcription"/>
    <property type="evidence" value="ECO:0007669"/>
    <property type="project" value="InterPro"/>
</dbReference>
<dbReference type="Pfam" id="PF01553">
    <property type="entry name" value="Acyltransferase"/>
    <property type="match status" value="1"/>
</dbReference>
<dbReference type="OrthoDB" id="343875at2759"/>
<dbReference type="InterPro" id="IPR011990">
    <property type="entry name" value="TPR-like_helical_dom_sf"/>
</dbReference>
<dbReference type="SUPFAM" id="SSF69593">
    <property type="entry name" value="Glycerol-3-phosphate (1)-acyltransferase"/>
    <property type="match status" value="1"/>
</dbReference>
<feature type="compositionally biased region" description="Acidic residues" evidence="4">
    <location>
        <begin position="1576"/>
        <end position="1595"/>
    </location>
</feature>
<dbReference type="FunFam" id="1.25.40.10:FF:000745">
    <property type="entry name" value="RNA polymerase II transcription elongation factor (Ctr9)"/>
    <property type="match status" value="1"/>
</dbReference>
<proteinExistence type="predicted"/>
<evidence type="ECO:0000256" key="2">
    <source>
        <dbReference type="ARBA" id="ARBA00022803"/>
    </source>
</evidence>